<dbReference type="OrthoDB" id="3552581at2759"/>
<evidence type="ECO:0000256" key="1">
    <source>
        <dbReference type="SAM" id="MobiDB-lite"/>
    </source>
</evidence>
<feature type="region of interest" description="Disordered" evidence="1">
    <location>
        <begin position="161"/>
        <end position="190"/>
    </location>
</feature>
<sequence>MVHKHEVQGRIYRFKPHSTCLELGIVEDEITTIPSRIRSNLVLVLDTVKGWKDYVEIMAIMSHPKSPGTYLPISPTPKKRYPLQLQLCKNRNDQSELLITRLPGRGDKYLRVDEKWEVQMNILEGLVDGIGDEIRVRMKRRGRMGELGEWIGRWEAERARERESKRREEMERNRGDGGEDTGKHVELEGDEHKGERVELVGVWTMVTEGIWWGFESLGRALNPM</sequence>
<gene>
    <name evidence="2" type="ORF">IFR04_007346</name>
</gene>
<organism evidence="2 3">
    <name type="scientific">Cadophora malorum</name>
    <dbReference type="NCBI Taxonomy" id="108018"/>
    <lineage>
        <taxon>Eukaryota</taxon>
        <taxon>Fungi</taxon>
        <taxon>Dikarya</taxon>
        <taxon>Ascomycota</taxon>
        <taxon>Pezizomycotina</taxon>
        <taxon>Leotiomycetes</taxon>
        <taxon>Helotiales</taxon>
        <taxon>Ploettnerulaceae</taxon>
        <taxon>Cadophora</taxon>
    </lineage>
</organism>
<dbReference type="Proteomes" id="UP000664132">
    <property type="component" value="Unassembled WGS sequence"/>
</dbReference>
<evidence type="ECO:0000313" key="2">
    <source>
        <dbReference type="EMBL" id="KAG4419552.1"/>
    </source>
</evidence>
<keyword evidence="3" id="KW-1185">Reference proteome</keyword>
<evidence type="ECO:0000313" key="3">
    <source>
        <dbReference type="Proteomes" id="UP000664132"/>
    </source>
</evidence>
<comment type="caution">
    <text evidence="2">The sequence shown here is derived from an EMBL/GenBank/DDBJ whole genome shotgun (WGS) entry which is preliminary data.</text>
</comment>
<reference evidence="2" key="1">
    <citation type="submission" date="2021-02" db="EMBL/GenBank/DDBJ databases">
        <title>Genome sequence Cadophora malorum strain M34.</title>
        <authorList>
            <person name="Stefanovic E."/>
            <person name="Vu D."/>
            <person name="Scully C."/>
            <person name="Dijksterhuis J."/>
            <person name="Roader J."/>
            <person name="Houbraken J."/>
        </authorList>
    </citation>
    <scope>NUCLEOTIDE SEQUENCE</scope>
    <source>
        <strain evidence="2">M34</strain>
    </source>
</reference>
<dbReference type="AlphaFoldDB" id="A0A8H7THZ6"/>
<accession>A0A8H7THZ6</accession>
<dbReference type="EMBL" id="JAFJYH010000103">
    <property type="protein sequence ID" value="KAG4419552.1"/>
    <property type="molecule type" value="Genomic_DNA"/>
</dbReference>
<name>A0A8H7THZ6_9HELO</name>
<proteinExistence type="predicted"/>
<protein>
    <submittedName>
        <fullName evidence="2">Uncharacterized protein</fullName>
    </submittedName>
</protein>